<feature type="transmembrane region" description="Helical" evidence="9">
    <location>
        <begin position="16"/>
        <end position="36"/>
    </location>
</feature>
<dbReference type="GO" id="GO:0046942">
    <property type="term" value="P:carboxylic acid transport"/>
    <property type="evidence" value="ECO:0007669"/>
    <property type="project" value="UniProtKB-ARBA"/>
</dbReference>
<gene>
    <name evidence="10" type="ORF">QJ522_04680</name>
</gene>
<evidence type="ECO:0000256" key="5">
    <source>
        <dbReference type="ARBA" id="ARBA00022692"/>
    </source>
</evidence>
<evidence type="ECO:0000256" key="8">
    <source>
        <dbReference type="RuleBase" id="RU362091"/>
    </source>
</evidence>
<comment type="caution">
    <text evidence="10">The sequence shown here is derived from an EMBL/GenBank/DDBJ whole genome shotgun (WGS) entry which is preliminary data.</text>
</comment>
<evidence type="ECO:0000256" key="6">
    <source>
        <dbReference type="ARBA" id="ARBA00022989"/>
    </source>
</evidence>
<keyword evidence="3" id="KW-0813">Transport</keyword>
<dbReference type="PROSITE" id="PS00457">
    <property type="entry name" value="NA_SOLUT_SYMP_2"/>
    <property type="match status" value="1"/>
</dbReference>
<feature type="transmembrane region" description="Helical" evidence="9">
    <location>
        <begin position="283"/>
        <end position="309"/>
    </location>
</feature>
<keyword evidence="6 9" id="KW-1133">Transmembrane helix</keyword>
<feature type="transmembrane region" description="Helical" evidence="9">
    <location>
        <begin position="130"/>
        <end position="151"/>
    </location>
</feature>
<proteinExistence type="inferred from homology"/>
<dbReference type="PROSITE" id="PS50283">
    <property type="entry name" value="NA_SOLUT_SYMP_3"/>
    <property type="match status" value="1"/>
</dbReference>
<reference evidence="10" key="1">
    <citation type="submission" date="2023-05" db="EMBL/GenBank/DDBJ databases">
        <title>Anaerotaeda fermentans gen. nov., sp. nov., a novel anaerobic planctomycete of the new family within the order Sedimentisphaerales isolated from Taman Peninsula, Russia.</title>
        <authorList>
            <person name="Khomyakova M.A."/>
            <person name="Merkel A.Y."/>
            <person name="Slobodkin A.I."/>
        </authorList>
    </citation>
    <scope>NUCLEOTIDE SEQUENCE</scope>
    <source>
        <strain evidence="10">M17dextr</strain>
    </source>
</reference>
<feature type="transmembrane region" description="Helical" evidence="9">
    <location>
        <begin position="393"/>
        <end position="412"/>
    </location>
</feature>
<dbReference type="InterPro" id="IPR018212">
    <property type="entry name" value="Na/solute_symporter_CS"/>
</dbReference>
<feature type="transmembrane region" description="Helical" evidence="9">
    <location>
        <begin position="248"/>
        <end position="271"/>
    </location>
</feature>
<evidence type="ECO:0000256" key="3">
    <source>
        <dbReference type="ARBA" id="ARBA00022448"/>
    </source>
</evidence>
<dbReference type="Gene3D" id="1.20.1730.10">
    <property type="entry name" value="Sodium/glucose cotransporter"/>
    <property type="match status" value="1"/>
</dbReference>
<dbReference type="EMBL" id="JASCXX010000004">
    <property type="protein sequence ID" value="MDI6448328.1"/>
    <property type="molecule type" value="Genomic_DNA"/>
</dbReference>
<feature type="transmembrane region" description="Helical" evidence="9">
    <location>
        <begin position="56"/>
        <end position="74"/>
    </location>
</feature>
<accession>A0AAW6TRL5</accession>
<dbReference type="Pfam" id="PF00474">
    <property type="entry name" value="SSF"/>
    <property type="match status" value="1"/>
</dbReference>
<comment type="subcellular location">
    <subcellularLocation>
        <location evidence="1">Membrane</location>
        <topology evidence="1">Multi-pass membrane protein</topology>
    </subcellularLocation>
</comment>
<feature type="transmembrane region" description="Helical" evidence="9">
    <location>
        <begin position="424"/>
        <end position="444"/>
    </location>
</feature>
<dbReference type="InterPro" id="IPR038377">
    <property type="entry name" value="Na/Glc_symporter_sf"/>
</dbReference>
<sequence>MGTDFAKLGFGTNFTVLDWCIVIGYLVAVVSIGVYIRKYVASATDFMVAGRGLKTFLAIATMIGTELGLVTVMYSSQKGFTGGFAAFHIAFAAAIVTLFVGLSGFIVVPLRRLNVMTIPEFYERRFGRDVRILGGIILAFSGILNMGLFLKAGSLFVMGITGMASEVHLKIVMTVLLCMVLLYTTLGGMVSVVILDYIQFVVLAFGLVFASILSIRYLGWTNIVDTVTMEMGESGFNPFHEAGFGWSYVLWMFFMGLVSCAVWQTAVIRACSAKDTATVRKMYTLSSVGFLIRFLIPYFFGICALVFIANTPSLRAVFLSAEGKADSDLSLRAMPFYLSQILPTGIIGIITAGMLAAFMSTHDSYLLCWSSVLTQDVVAPWFRKDLSSKARLLLTRVFIVAIGIFILVWGLWYPLKQDLWDYMAISGAIYSIGGFTLLAFGLYWKRASRAGAYLALLTGFLALLGLSKVQELCAPMLAPIKTRFGIEGDISSAVIGLLVLGLAIVLMVVGSLLFPDRTLNRYHAEREES</sequence>
<comment type="similarity">
    <text evidence="2 8">Belongs to the sodium:solute symporter (SSF) (TC 2.A.21) family.</text>
</comment>
<evidence type="ECO:0000256" key="4">
    <source>
        <dbReference type="ARBA" id="ARBA00022475"/>
    </source>
</evidence>
<evidence type="ECO:0000313" key="11">
    <source>
        <dbReference type="Proteomes" id="UP001431776"/>
    </source>
</evidence>
<keyword evidence="11" id="KW-1185">Reference proteome</keyword>
<keyword evidence="4" id="KW-1003">Cell membrane</keyword>
<evidence type="ECO:0000313" key="10">
    <source>
        <dbReference type="EMBL" id="MDI6448328.1"/>
    </source>
</evidence>
<dbReference type="InterPro" id="IPR001734">
    <property type="entry name" value="Na/solute_symporter"/>
</dbReference>
<dbReference type="Proteomes" id="UP001431776">
    <property type="component" value="Unassembled WGS sequence"/>
</dbReference>
<dbReference type="PANTHER" id="PTHR48086:SF7">
    <property type="entry name" value="SODIUM-SOLUTE SYMPORTER-RELATED"/>
    <property type="match status" value="1"/>
</dbReference>
<keyword evidence="5 9" id="KW-0812">Transmembrane</keyword>
<name>A0AAW6TRL5_9BACT</name>
<feature type="transmembrane region" description="Helical" evidence="9">
    <location>
        <begin position="86"/>
        <end position="110"/>
    </location>
</feature>
<organism evidence="10 11">
    <name type="scientific">Anaerobaca lacustris</name>
    <dbReference type="NCBI Taxonomy" id="3044600"/>
    <lineage>
        <taxon>Bacteria</taxon>
        <taxon>Pseudomonadati</taxon>
        <taxon>Planctomycetota</taxon>
        <taxon>Phycisphaerae</taxon>
        <taxon>Sedimentisphaerales</taxon>
        <taxon>Anaerobacaceae</taxon>
        <taxon>Anaerobaca</taxon>
    </lineage>
</organism>
<feature type="transmembrane region" description="Helical" evidence="9">
    <location>
        <begin position="171"/>
        <end position="193"/>
    </location>
</feature>
<dbReference type="GO" id="GO:0022857">
    <property type="term" value="F:transmembrane transporter activity"/>
    <property type="evidence" value="ECO:0007669"/>
    <property type="project" value="InterPro"/>
</dbReference>
<dbReference type="RefSeq" id="WP_349243734.1">
    <property type="nucleotide sequence ID" value="NZ_JASCXX010000004.1"/>
</dbReference>
<dbReference type="InterPro" id="IPR050277">
    <property type="entry name" value="Sodium:Solute_Symporter"/>
</dbReference>
<evidence type="ECO:0000256" key="9">
    <source>
        <dbReference type="SAM" id="Phobius"/>
    </source>
</evidence>
<evidence type="ECO:0000256" key="1">
    <source>
        <dbReference type="ARBA" id="ARBA00004141"/>
    </source>
</evidence>
<keyword evidence="7 9" id="KW-0472">Membrane</keyword>
<feature type="transmembrane region" description="Helical" evidence="9">
    <location>
        <begin position="336"/>
        <end position="358"/>
    </location>
</feature>
<evidence type="ECO:0000256" key="7">
    <source>
        <dbReference type="ARBA" id="ARBA00023136"/>
    </source>
</evidence>
<dbReference type="AlphaFoldDB" id="A0AAW6TRL5"/>
<evidence type="ECO:0000256" key="2">
    <source>
        <dbReference type="ARBA" id="ARBA00006434"/>
    </source>
</evidence>
<feature type="transmembrane region" description="Helical" evidence="9">
    <location>
        <begin position="200"/>
        <end position="219"/>
    </location>
</feature>
<feature type="transmembrane region" description="Helical" evidence="9">
    <location>
        <begin position="490"/>
        <end position="514"/>
    </location>
</feature>
<dbReference type="PANTHER" id="PTHR48086">
    <property type="entry name" value="SODIUM/PROLINE SYMPORTER-RELATED"/>
    <property type="match status" value="1"/>
</dbReference>
<feature type="transmembrane region" description="Helical" evidence="9">
    <location>
        <begin position="451"/>
        <end position="470"/>
    </location>
</feature>
<dbReference type="CDD" id="cd10322">
    <property type="entry name" value="SLC5sbd"/>
    <property type="match status" value="1"/>
</dbReference>
<dbReference type="GO" id="GO:0005886">
    <property type="term" value="C:plasma membrane"/>
    <property type="evidence" value="ECO:0007669"/>
    <property type="project" value="TreeGrafter"/>
</dbReference>
<protein>
    <submittedName>
        <fullName evidence="10">Sodium:solute symporter family protein</fullName>
    </submittedName>
</protein>